<dbReference type="EC" id="3.7.1.3" evidence="4 5"/>
<feature type="binding site" evidence="4">
    <location>
        <position position="98"/>
    </location>
    <ligand>
        <name>pyridoxal 5'-phosphate</name>
        <dbReference type="ChEBI" id="CHEBI:597326"/>
    </ligand>
</feature>
<reference evidence="8 9" key="1">
    <citation type="submission" date="2023-06" db="EMBL/GenBank/DDBJ databases">
        <title>Five Gram-positive bacteria isolated from mangrove sediments in Shenzhen, Guangdong, China.</title>
        <authorList>
            <person name="Yu S."/>
            <person name="Zheng W."/>
            <person name="Huang Y."/>
        </authorList>
    </citation>
    <scope>NUCLEOTIDE SEQUENCE [LARGE SCALE GENOMIC DNA]</scope>
    <source>
        <strain evidence="8 9">SaN35-3</strain>
    </source>
</reference>
<comment type="pathway">
    <text evidence="4 6">Cofactor biosynthesis; NAD(+) biosynthesis; quinolinate from L-kynurenine: step 2/3.</text>
</comment>
<feature type="binding site" evidence="4">
    <location>
        <begin position="125"/>
        <end position="128"/>
    </location>
    <ligand>
        <name>pyridoxal 5'-phosphate</name>
        <dbReference type="ChEBI" id="CHEBI:597326"/>
    </ligand>
</feature>
<protein>
    <recommendedName>
        <fullName evidence="4 5">Kynureninase</fullName>
        <ecNumber evidence="4 5">3.7.1.3</ecNumber>
    </recommendedName>
    <alternativeName>
        <fullName evidence="4">L-kynurenine hydrolase</fullName>
    </alternativeName>
</protein>
<comment type="caution">
    <text evidence="4">Lacks conserved residue(s) required for the propagation of feature annotation.</text>
</comment>
<evidence type="ECO:0000256" key="6">
    <source>
        <dbReference type="PIRNR" id="PIRNR038800"/>
    </source>
</evidence>
<keyword evidence="9" id="KW-1185">Reference proteome</keyword>
<keyword evidence="3 4" id="KW-0663">Pyridoxal phosphate</keyword>
<evidence type="ECO:0000259" key="7">
    <source>
        <dbReference type="Pfam" id="PF00266"/>
    </source>
</evidence>
<feature type="binding site" evidence="4">
    <location>
        <position position="231"/>
    </location>
    <ligand>
        <name>pyridoxal 5'-phosphate</name>
        <dbReference type="ChEBI" id="CHEBI:597326"/>
    </ligand>
</feature>
<accession>A0ABY9JW82</accession>
<dbReference type="Gene3D" id="3.90.1150.10">
    <property type="entry name" value="Aspartate Aminotransferase, domain 1"/>
    <property type="match status" value="1"/>
</dbReference>
<dbReference type="Pfam" id="PF00266">
    <property type="entry name" value="Aminotran_5"/>
    <property type="match status" value="1"/>
</dbReference>
<gene>
    <name evidence="4 8" type="primary">kynU</name>
    <name evidence="8" type="ORF">LC087_02065</name>
</gene>
<keyword evidence="1 4" id="KW-0662">Pyridine nucleotide biosynthesis</keyword>
<comment type="cofactor">
    <cofactor evidence="4 6">
        <name>pyridoxal 5'-phosphate</name>
        <dbReference type="ChEBI" id="CHEBI:597326"/>
    </cofactor>
</comment>
<feature type="binding site" evidence="4">
    <location>
        <position position="206"/>
    </location>
    <ligand>
        <name>pyridoxal 5'-phosphate</name>
        <dbReference type="ChEBI" id="CHEBI:597326"/>
    </ligand>
</feature>
<dbReference type="InterPro" id="IPR015424">
    <property type="entry name" value="PyrdxlP-dep_Trfase"/>
</dbReference>
<feature type="binding site" evidence="4">
    <location>
        <position position="209"/>
    </location>
    <ligand>
        <name>pyridoxal 5'-phosphate</name>
        <dbReference type="ChEBI" id="CHEBI:597326"/>
    </ligand>
</feature>
<evidence type="ECO:0000313" key="9">
    <source>
        <dbReference type="Proteomes" id="UP001197974"/>
    </source>
</evidence>
<comment type="similarity">
    <text evidence="4 6">Belongs to the kynureninase family.</text>
</comment>
<feature type="binding site" evidence="4">
    <location>
        <position position="288"/>
    </location>
    <ligand>
        <name>pyridoxal 5'-phosphate</name>
        <dbReference type="ChEBI" id="CHEBI:597326"/>
    </ligand>
</feature>
<dbReference type="SUPFAM" id="SSF53383">
    <property type="entry name" value="PLP-dependent transferases"/>
    <property type="match status" value="1"/>
</dbReference>
<evidence type="ECO:0000256" key="3">
    <source>
        <dbReference type="ARBA" id="ARBA00022898"/>
    </source>
</evidence>
<dbReference type="Proteomes" id="UP001197974">
    <property type="component" value="Chromosome"/>
</dbReference>
<comment type="catalytic activity">
    <reaction evidence="6">
        <text>3-hydroxy-L-kynurenine + H2O = 3-hydroxyanthranilate + L-alanine + H(+)</text>
        <dbReference type="Rhea" id="RHEA:25143"/>
        <dbReference type="ChEBI" id="CHEBI:15377"/>
        <dbReference type="ChEBI" id="CHEBI:15378"/>
        <dbReference type="ChEBI" id="CHEBI:36559"/>
        <dbReference type="ChEBI" id="CHEBI:57972"/>
        <dbReference type="ChEBI" id="CHEBI:58125"/>
        <dbReference type="EC" id="3.7.1.3"/>
    </reaction>
</comment>
<keyword evidence="2 4" id="KW-0378">Hydrolase</keyword>
<dbReference type="InterPro" id="IPR015422">
    <property type="entry name" value="PyrdxlP-dep_Trfase_small"/>
</dbReference>
<dbReference type="Gene3D" id="3.40.640.10">
    <property type="entry name" value="Type I PLP-dependent aspartate aminotransferase-like (Major domain)"/>
    <property type="match status" value="1"/>
</dbReference>
<dbReference type="PANTHER" id="PTHR14084:SF0">
    <property type="entry name" value="KYNURENINASE"/>
    <property type="match status" value="1"/>
</dbReference>
<evidence type="ECO:0000313" key="8">
    <source>
        <dbReference type="EMBL" id="WLR43028.1"/>
    </source>
</evidence>
<comment type="pathway">
    <text evidence="4 6">Amino-acid degradation; L-kynurenine degradation; L-alanine and anthranilate from L-kynurenine: step 1/1.</text>
</comment>
<evidence type="ECO:0000256" key="2">
    <source>
        <dbReference type="ARBA" id="ARBA00022801"/>
    </source>
</evidence>
<organism evidence="8 9">
    <name type="scientific">Bacillus carboniphilus</name>
    <dbReference type="NCBI Taxonomy" id="86663"/>
    <lineage>
        <taxon>Bacteria</taxon>
        <taxon>Bacillati</taxon>
        <taxon>Bacillota</taxon>
        <taxon>Bacilli</taxon>
        <taxon>Bacillales</taxon>
        <taxon>Bacillaceae</taxon>
        <taxon>Bacillus</taxon>
    </lineage>
</organism>
<feature type="binding site" evidence="4">
    <location>
        <position position="260"/>
    </location>
    <ligand>
        <name>pyridoxal 5'-phosphate</name>
        <dbReference type="ChEBI" id="CHEBI:597326"/>
    </ligand>
</feature>
<dbReference type="EMBL" id="CP129013">
    <property type="protein sequence ID" value="WLR43028.1"/>
    <property type="molecule type" value="Genomic_DNA"/>
</dbReference>
<dbReference type="InterPro" id="IPR010111">
    <property type="entry name" value="Kynureninase"/>
</dbReference>
<dbReference type="PIRSF" id="PIRSF038800">
    <property type="entry name" value="KYNU"/>
    <property type="match status" value="1"/>
</dbReference>
<feature type="domain" description="Aminotransferase class V" evidence="7">
    <location>
        <begin position="74"/>
        <end position="355"/>
    </location>
</feature>
<feature type="modified residue" description="N6-(pyridoxal phosphate)lysine" evidence="4">
    <location>
        <position position="232"/>
    </location>
</feature>
<sequence>MDYLSYALKQDDLDRLKEFKKQFHCPDGSRYFVGNSLGLLSESAEQSLEEVLIEWKDHGIGGWLSDNPWYYFSEKLSEKFAPFLGADKSEIILTGSITSNLHQAIATFYQPTSKRFKIVTDELSFPTDMYVLQSQMQHHNVDLEKGLKKIKSHDGFLLTEEDIFKSIKDDVAILFLPSVIYTSGQLLNIKKIVEYAHAKGVTVGFDLAHSVGVIPHQLHEWGVDFAVWCNYKYINGGPGAVGGLFIHERHHEKEPAFKGWFGCDKQQQFNMSHTFYKAKGAGGFQLGTPHILSLAPLKGSLELLEQAGIENIRLKSMKITDYMVDIIKELIPELTIVSPLLANNRGGHIAITHDEAYRISKIMRDYKVIVDCRGNIIRLSPHPLYCSFREVWEVVNLLQRIIDEELYLKYEKKLDIIT</sequence>
<dbReference type="InterPro" id="IPR000192">
    <property type="entry name" value="Aminotrans_V_dom"/>
</dbReference>
<dbReference type="GO" id="GO:0030429">
    <property type="term" value="F:kynureninase activity"/>
    <property type="evidence" value="ECO:0007669"/>
    <property type="project" value="UniProtKB-EC"/>
</dbReference>
<evidence type="ECO:0000256" key="4">
    <source>
        <dbReference type="HAMAP-Rule" id="MF_01970"/>
    </source>
</evidence>
<dbReference type="PANTHER" id="PTHR14084">
    <property type="entry name" value="KYNURENINASE"/>
    <property type="match status" value="1"/>
</dbReference>
<dbReference type="NCBIfam" id="TIGR01814">
    <property type="entry name" value="kynureninase"/>
    <property type="match status" value="1"/>
</dbReference>
<dbReference type="HAMAP" id="MF_01970">
    <property type="entry name" value="Kynureninase"/>
    <property type="match status" value="1"/>
</dbReference>
<proteinExistence type="inferred from homology"/>
<evidence type="ECO:0000256" key="5">
    <source>
        <dbReference type="NCBIfam" id="TIGR01814"/>
    </source>
</evidence>
<comment type="subunit">
    <text evidence="4 6">Homodimer.</text>
</comment>
<comment type="catalytic activity">
    <reaction evidence="4 6">
        <text>L-kynurenine + H2O = anthranilate + L-alanine + H(+)</text>
        <dbReference type="Rhea" id="RHEA:16813"/>
        <dbReference type="ChEBI" id="CHEBI:15377"/>
        <dbReference type="ChEBI" id="CHEBI:15378"/>
        <dbReference type="ChEBI" id="CHEBI:16567"/>
        <dbReference type="ChEBI" id="CHEBI:57959"/>
        <dbReference type="ChEBI" id="CHEBI:57972"/>
        <dbReference type="EC" id="3.7.1.3"/>
    </reaction>
</comment>
<name>A0ABY9JW82_9BACI</name>
<dbReference type="RefSeq" id="WP_226538846.1">
    <property type="nucleotide sequence ID" value="NZ_CP129013.1"/>
</dbReference>
<dbReference type="InterPro" id="IPR015421">
    <property type="entry name" value="PyrdxlP-dep_Trfase_major"/>
</dbReference>
<comment type="function">
    <text evidence="4 6">Catalyzes the cleavage of L-kynurenine (L-Kyn) and L-3-hydroxykynurenine (L-3OHKyn) into anthranilic acid (AA) and 3-hydroxyanthranilic acid (3-OHAA), respectively.</text>
</comment>
<feature type="binding site" evidence="4">
    <location>
        <position position="97"/>
    </location>
    <ligand>
        <name>pyridoxal 5'-phosphate</name>
        <dbReference type="ChEBI" id="CHEBI:597326"/>
    </ligand>
</feature>
<evidence type="ECO:0000256" key="1">
    <source>
        <dbReference type="ARBA" id="ARBA00022642"/>
    </source>
</evidence>